<sequence length="92" mass="10161">MMTDCALTRASAYETRITKSATGVLRGPFDGCARPTYGNSSDLFRSPFLTRCGVLSPYLPTTTRLRSGQLQPLTSIPTRGPAYSHYYDLIHL</sequence>
<evidence type="ECO:0000313" key="1">
    <source>
        <dbReference type="EMBL" id="SGY46280.1"/>
    </source>
</evidence>
<gene>
    <name evidence="1" type="primary">BQ5605_C001g00407</name>
    <name evidence="1" type="ORF">BQ5605_C001G00407</name>
</gene>
<dbReference type="EMBL" id="FQNC01000043">
    <property type="protein sequence ID" value="SGY46280.1"/>
    <property type="molecule type" value="Genomic_DNA"/>
</dbReference>
<organism evidence="1 2">
    <name type="scientific">Microbotryum silenes-dioicae</name>
    <dbReference type="NCBI Taxonomy" id="796604"/>
    <lineage>
        <taxon>Eukaryota</taxon>
        <taxon>Fungi</taxon>
        <taxon>Dikarya</taxon>
        <taxon>Basidiomycota</taxon>
        <taxon>Pucciniomycotina</taxon>
        <taxon>Microbotryomycetes</taxon>
        <taxon>Microbotryales</taxon>
        <taxon>Microbotryaceae</taxon>
        <taxon>Microbotryum</taxon>
    </lineage>
</organism>
<reference evidence="1 2" key="1">
    <citation type="submission" date="2016-11" db="EMBL/GenBank/DDBJ databases">
        <authorList>
            <person name="Jaros S."/>
            <person name="Januszkiewicz K."/>
            <person name="Wedrychowicz H."/>
        </authorList>
    </citation>
    <scope>NUCLEOTIDE SEQUENCE [LARGE SCALE GENOMIC DNA]</scope>
</reference>
<evidence type="ECO:0000313" key="2">
    <source>
        <dbReference type="Proteomes" id="UP000249464"/>
    </source>
</evidence>
<protein>
    <submittedName>
        <fullName evidence="1">BQ5605_C001g00407 protein</fullName>
    </submittedName>
</protein>
<proteinExistence type="predicted"/>
<name>A0A2X0M7F6_9BASI</name>
<accession>A0A2X0M7F6</accession>
<keyword evidence="2" id="KW-1185">Reference proteome</keyword>
<dbReference type="Proteomes" id="UP000249464">
    <property type="component" value="Unassembled WGS sequence"/>
</dbReference>
<dbReference type="AlphaFoldDB" id="A0A2X0M7F6"/>